<organism evidence="8 9">
    <name type="scientific">Treponema lecithinolyticum ATCC 700332</name>
    <dbReference type="NCBI Taxonomy" id="1321815"/>
    <lineage>
        <taxon>Bacteria</taxon>
        <taxon>Pseudomonadati</taxon>
        <taxon>Spirochaetota</taxon>
        <taxon>Spirochaetia</taxon>
        <taxon>Spirochaetales</taxon>
        <taxon>Treponemataceae</taxon>
        <taxon>Treponema</taxon>
    </lineage>
</organism>
<evidence type="ECO:0000313" key="9">
    <source>
        <dbReference type="Proteomes" id="UP000016649"/>
    </source>
</evidence>
<feature type="transmembrane region" description="Helical" evidence="6">
    <location>
        <begin position="158"/>
        <end position="178"/>
    </location>
</feature>
<accession>A0ABN0P1N7</accession>
<sequence>MDFFMLYHLFIYPIELILQGFYSFFVLYFNNHGFAVIGVSLAVSIFTLPLYNIAERWQKIERDTQLAMQPKINKIKSVFKGDERYMILSTYYRQQRYHPAFALRSSISLLIQVPFFIAAYHFLSHYRFIEPLTNSNICPFLFIPDLNKHDTLFSIGSIPIHLLPIIMTLINIIAGTIYTKGFPVKEKIQLYTMAALFLVLLYNSPSGLVLYWTCNNIFSLIKHCLKKTKQPSFIFYIISTAVSVTAAFWILTFTNKTIVKKIIICCISIIIVLVPFWKYLILRFFYPRLKAIEQKPKKRTALFIICMCALFLLSGFFIPSALVSTSAQEFSFIDEYTNPLQLMLFPLIQAAGFFLLWGTLLYALFSNKVKTVLTYAAAVFLSWALINVFIFTGNYGTVLSNLHFTSGILKMPHLHILLIDTAIFTLCALLILVLFRYIPLKFIIPVFAIVNFSLLFSGMYNYGKIEKTYTTYAKAVVKANGSIAPSNSVTPVFHLSKTKQNVIVLMIDRAISSFVPSIFNELPKTAAQFKGFVWYPNTVTTNGHTMMGSPPLYGGYEYTPEKINARSDEPLVKKHNEALCVMPRLFSEHGFNTVVTDASWANYSLVPDNSIFSQWQNVTAQNLSGVYTYLWNKENDIVLVKQSSILKRNFIFFSFFRMTPPFLRGGVYDDGKWWDPEAGNSGLENIINLYSVLDYLPRLTDFTSDTNTFCCIVNELTHENEYLQYPEYKPVTTITNVGINPFSNTVQHQIYHVNAAALKLLGKWFEYLQQNGVYDNTKIIIVSDHGTNERFPAFEHFPQTGNMYPGQANALLMVKDFNADFPLKTDTTFMTNADVPFLAAQGSIQNPINPFTQQPITDGGKKDGFDFYVTHRYVPEAHNKNTFILDDELWHVKKDIFKPENWSHIK</sequence>
<evidence type="ECO:0000256" key="2">
    <source>
        <dbReference type="ARBA" id="ARBA00022692"/>
    </source>
</evidence>
<name>A0ABN0P1N7_TRELE</name>
<dbReference type="SUPFAM" id="SSF53649">
    <property type="entry name" value="Alkaline phosphatase-like"/>
    <property type="match status" value="1"/>
</dbReference>
<evidence type="ECO:0000256" key="6">
    <source>
        <dbReference type="SAM" id="Phobius"/>
    </source>
</evidence>
<keyword evidence="9" id="KW-1185">Reference proteome</keyword>
<dbReference type="Pfam" id="PF02096">
    <property type="entry name" value="60KD_IMP"/>
    <property type="match status" value="1"/>
</dbReference>
<gene>
    <name evidence="8" type="ORF">HMPREF9193_00025</name>
</gene>
<dbReference type="InterPro" id="IPR001708">
    <property type="entry name" value="YidC/ALB3/OXA1/COX18"/>
</dbReference>
<dbReference type="InterPro" id="IPR017850">
    <property type="entry name" value="Alkaline_phosphatase_core_sf"/>
</dbReference>
<proteinExistence type="inferred from homology"/>
<keyword evidence="2 5" id="KW-0812">Transmembrane</keyword>
<comment type="subcellular location">
    <subcellularLocation>
        <location evidence="1 5">Membrane</location>
        <topology evidence="1 5">Multi-pass membrane protein</topology>
    </subcellularLocation>
</comment>
<dbReference type="RefSeq" id="WP_021685998.1">
    <property type="nucleotide sequence ID" value="NZ_KI260552.1"/>
</dbReference>
<feature type="transmembrane region" description="Helical" evidence="6">
    <location>
        <begin position="342"/>
        <end position="365"/>
    </location>
</feature>
<dbReference type="Proteomes" id="UP000016649">
    <property type="component" value="Unassembled WGS sequence"/>
</dbReference>
<evidence type="ECO:0000313" key="8">
    <source>
        <dbReference type="EMBL" id="ERJ94492.1"/>
    </source>
</evidence>
<keyword evidence="4 6" id="KW-0472">Membrane</keyword>
<feature type="transmembrane region" description="Helical" evidence="6">
    <location>
        <begin position="372"/>
        <end position="393"/>
    </location>
</feature>
<dbReference type="Gene3D" id="3.40.720.10">
    <property type="entry name" value="Alkaline Phosphatase, subunit A"/>
    <property type="match status" value="1"/>
</dbReference>
<dbReference type="PANTHER" id="PTHR12428">
    <property type="entry name" value="OXA1"/>
    <property type="match status" value="1"/>
</dbReference>
<evidence type="ECO:0000256" key="3">
    <source>
        <dbReference type="ARBA" id="ARBA00022989"/>
    </source>
</evidence>
<dbReference type="EMBL" id="AWVH01000002">
    <property type="protein sequence ID" value="ERJ94492.1"/>
    <property type="molecule type" value="Genomic_DNA"/>
</dbReference>
<feature type="transmembrane region" description="Helical" evidence="6">
    <location>
        <begin position="7"/>
        <end position="28"/>
    </location>
</feature>
<protein>
    <submittedName>
        <fullName evidence="8">Membrane protein insertase, YidC/Oxa1 family</fullName>
    </submittedName>
</protein>
<dbReference type="PANTHER" id="PTHR12428:SF65">
    <property type="entry name" value="CYTOCHROME C OXIDASE ASSEMBLY PROTEIN COX18, MITOCHONDRIAL"/>
    <property type="match status" value="1"/>
</dbReference>
<evidence type="ECO:0000259" key="7">
    <source>
        <dbReference type="Pfam" id="PF02096"/>
    </source>
</evidence>
<feature type="transmembrane region" description="Helical" evidence="6">
    <location>
        <begin position="258"/>
        <end position="280"/>
    </location>
</feature>
<feature type="transmembrane region" description="Helical" evidence="6">
    <location>
        <begin position="190"/>
        <end position="212"/>
    </location>
</feature>
<reference evidence="8 9" key="1">
    <citation type="submission" date="2013-08" db="EMBL/GenBank/DDBJ databases">
        <authorList>
            <person name="Weinstock G."/>
            <person name="Sodergren E."/>
            <person name="Wylie T."/>
            <person name="Fulton L."/>
            <person name="Fulton R."/>
            <person name="Fronick C."/>
            <person name="O'Laughlin M."/>
            <person name="Godfrey J."/>
            <person name="Miner T."/>
            <person name="Herter B."/>
            <person name="Appelbaum E."/>
            <person name="Cordes M."/>
            <person name="Lek S."/>
            <person name="Wollam A."/>
            <person name="Pepin K.H."/>
            <person name="Palsikar V.B."/>
            <person name="Mitreva M."/>
            <person name="Wilson R.K."/>
        </authorList>
    </citation>
    <scope>NUCLEOTIDE SEQUENCE [LARGE SCALE GENOMIC DNA]</scope>
    <source>
        <strain evidence="8 9">ATCC 700332</strain>
    </source>
</reference>
<evidence type="ECO:0000256" key="5">
    <source>
        <dbReference type="RuleBase" id="RU003945"/>
    </source>
</evidence>
<feature type="transmembrane region" description="Helical" evidence="6">
    <location>
        <begin position="301"/>
        <end position="322"/>
    </location>
</feature>
<evidence type="ECO:0000256" key="1">
    <source>
        <dbReference type="ARBA" id="ARBA00004141"/>
    </source>
</evidence>
<feature type="transmembrane region" description="Helical" evidence="6">
    <location>
        <begin position="233"/>
        <end position="252"/>
    </location>
</feature>
<comment type="caution">
    <text evidence="8">The sequence shown here is derived from an EMBL/GenBank/DDBJ whole genome shotgun (WGS) entry which is preliminary data.</text>
</comment>
<feature type="transmembrane region" description="Helical" evidence="6">
    <location>
        <begin position="34"/>
        <end position="54"/>
    </location>
</feature>
<dbReference type="InterPro" id="IPR028055">
    <property type="entry name" value="YidC/Oxa/ALB_C"/>
</dbReference>
<comment type="similarity">
    <text evidence="5">Belongs to the OXA1/ALB3/YidC family.</text>
</comment>
<feature type="transmembrane region" description="Helical" evidence="6">
    <location>
        <begin position="442"/>
        <end position="462"/>
    </location>
</feature>
<evidence type="ECO:0000256" key="4">
    <source>
        <dbReference type="ARBA" id="ARBA00023136"/>
    </source>
</evidence>
<feature type="domain" description="Membrane insertase YidC/Oxa/ALB C-terminal" evidence="7">
    <location>
        <begin position="33"/>
        <end position="224"/>
    </location>
</feature>
<keyword evidence="3 6" id="KW-1133">Transmembrane helix</keyword>
<feature type="transmembrane region" description="Helical" evidence="6">
    <location>
        <begin position="413"/>
        <end position="435"/>
    </location>
</feature>